<evidence type="ECO:0000256" key="3">
    <source>
        <dbReference type="ARBA" id="ARBA00012551"/>
    </source>
</evidence>
<dbReference type="GO" id="GO:0003677">
    <property type="term" value="F:DNA binding"/>
    <property type="evidence" value="ECO:0007669"/>
    <property type="project" value="UniProtKB-KW"/>
</dbReference>
<evidence type="ECO:0000259" key="6">
    <source>
        <dbReference type="Pfam" id="PF13086"/>
    </source>
</evidence>
<name>A0A8X6XHN2_9ARAC</name>
<evidence type="ECO:0000256" key="2">
    <source>
        <dbReference type="ARBA" id="ARBA00004496"/>
    </source>
</evidence>
<dbReference type="Gene3D" id="2.40.30.270">
    <property type="match status" value="1"/>
</dbReference>
<evidence type="ECO:0000256" key="5">
    <source>
        <dbReference type="ARBA" id="ARBA00023242"/>
    </source>
</evidence>
<keyword evidence="9" id="KW-1185">Reference proteome</keyword>
<protein>
    <recommendedName>
        <fullName evidence="3">DNA helicase</fullName>
        <ecNumber evidence="3">3.6.4.12</ecNumber>
    </recommendedName>
</protein>
<evidence type="ECO:0000256" key="1">
    <source>
        <dbReference type="ARBA" id="ARBA00004123"/>
    </source>
</evidence>
<dbReference type="AlphaFoldDB" id="A0A8X6XHN2"/>
<keyword evidence="4" id="KW-0963">Cytoplasm</keyword>
<dbReference type="Gene3D" id="3.40.50.300">
    <property type="entry name" value="P-loop containing nucleotide triphosphate hydrolases"/>
    <property type="match status" value="1"/>
</dbReference>
<gene>
    <name evidence="8" type="primary">IGHMBP2</name>
    <name evidence="8" type="ORF">TNIN_232261</name>
</gene>
<dbReference type="SUPFAM" id="SSF52540">
    <property type="entry name" value="P-loop containing nucleoside triphosphate hydrolases"/>
    <property type="match status" value="1"/>
</dbReference>
<dbReference type="OrthoDB" id="6513042at2759"/>
<sequence length="322" mass="35890">MTEQEKDLGKEEILDNCDRFAAKHLELLELEREAEIEENKCLQEGCSVKSLQKKGVCIPKLRISSTTTGLFGRTLLNFGTFYGNGSLPTHTISSGDIVGIGSLNSDGKIEIVTSGVVSRVTDSIVSVAFEKNSNFSDLENEDQYMMIKIANDVTYKRLKRILKTLGSKGREHRLVDVFFEDRKPSSCEESSLKNISFRNNNLNDQQKEAVRFSLLQKDVAIIHGPPGTGKTTTVVECILQAISQKLKIIACAPSNVAVDNLVEKLAGHKIKMVRLGHPARFLTSIQQYSLDAIVLVMMAAMWWRNSTKKSIKRVSSSVRTFF</sequence>
<organism evidence="8 9">
    <name type="scientific">Trichonephila inaurata madagascariensis</name>
    <dbReference type="NCBI Taxonomy" id="2747483"/>
    <lineage>
        <taxon>Eukaryota</taxon>
        <taxon>Metazoa</taxon>
        <taxon>Ecdysozoa</taxon>
        <taxon>Arthropoda</taxon>
        <taxon>Chelicerata</taxon>
        <taxon>Arachnida</taxon>
        <taxon>Araneae</taxon>
        <taxon>Araneomorphae</taxon>
        <taxon>Entelegynae</taxon>
        <taxon>Araneoidea</taxon>
        <taxon>Nephilidae</taxon>
        <taxon>Trichonephila</taxon>
        <taxon>Trichonephila inaurata</taxon>
    </lineage>
</organism>
<dbReference type="InterPro" id="IPR041677">
    <property type="entry name" value="DNA2/NAM7_AAA_11"/>
</dbReference>
<keyword evidence="8" id="KW-0238">DNA-binding</keyword>
<dbReference type="Proteomes" id="UP000886998">
    <property type="component" value="Unassembled WGS sequence"/>
</dbReference>
<proteinExistence type="predicted"/>
<comment type="caution">
    <text evidence="8">The sequence shown here is derived from an EMBL/GenBank/DDBJ whole genome shotgun (WGS) entry which is preliminary data.</text>
</comment>
<dbReference type="InterPro" id="IPR048761">
    <property type="entry name" value="SMUBP-2_HCS1_1B"/>
</dbReference>
<keyword evidence="5" id="KW-0539">Nucleus</keyword>
<dbReference type="PANTHER" id="PTHR43788">
    <property type="entry name" value="DNA2/NAM7 HELICASE FAMILY MEMBER"/>
    <property type="match status" value="1"/>
</dbReference>
<evidence type="ECO:0000256" key="4">
    <source>
        <dbReference type="ARBA" id="ARBA00022490"/>
    </source>
</evidence>
<dbReference type="InterPro" id="IPR027417">
    <property type="entry name" value="P-loop_NTPase"/>
</dbReference>
<accession>A0A8X6XHN2</accession>
<dbReference type="Pfam" id="PF13086">
    <property type="entry name" value="AAA_11"/>
    <property type="match status" value="1"/>
</dbReference>
<dbReference type="Pfam" id="PF21138">
    <property type="entry name" value="SMUBP-2_HCS1_1B"/>
    <property type="match status" value="1"/>
</dbReference>
<dbReference type="InterPro" id="IPR050534">
    <property type="entry name" value="Coronavir_polyprotein_1ab"/>
</dbReference>
<dbReference type="EMBL" id="BMAV01009491">
    <property type="protein sequence ID" value="GFY53795.1"/>
    <property type="molecule type" value="Genomic_DNA"/>
</dbReference>
<comment type="subcellular location">
    <subcellularLocation>
        <location evidence="2">Cytoplasm</location>
    </subcellularLocation>
    <subcellularLocation>
        <location evidence="1">Nucleus</location>
    </subcellularLocation>
</comment>
<dbReference type="GO" id="GO:0003723">
    <property type="term" value="F:RNA binding"/>
    <property type="evidence" value="ECO:0007669"/>
    <property type="project" value="InterPro"/>
</dbReference>
<dbReference type="GO" id="GO:0005737">
    <property type="term" value="C:cytoplasm"/>
    <property type="evidence" value="ECO:0007669"/>
    <property type="project" value="UniProtKB-SubCell"/>
</dbReference>
<reference evidence="8" key="1">
    <citation type="submission" date="2020-08" db="EMBL/GenBank/DDBJ databases">
        <title>Multicomponent nature underlies the extraordinary mechanical properties of spider dragline silk.</title>
        <authorList>
            <person name="Kono N."/>
            <person name="Nakamura H."/>
            <person name="Mori M."/>
            <person name="Yoshida Y."/>
            <person name="Ohtoshi R."/>
            <person name="Malay A.D."/>
            <person name="Moran D.A.P."/>
            <person name="Tomita M."/>
            <person name="Numata K."/>
            <person name="Arakawa K."/>
        </authorList>
    </citation>
    <scope>NUCLEOTIDE SEQUENCE</scope>
</reference>
<evidence type="ECO:0000313" key="8">
    <source>
        <dbReference type="EMBL" id="GFY53795.1"/>
    </source>
</evidence>
<dbReference type="GO" id="GO:0005634">
    <property type="term" value="C:nucleus"/>
    <property type="evidence" value="ECO:0007669"/>
    <property type="project" value="UniProtKB-SubCell"/>
</dbReference>
<dbReference type="GO" id="GO:0043139">
    <property type="term" value="F:5'-3' DNA helicase activity"/>
    <property type="evidence" value="ECO:0007669"/>
    <property type="project" value="TreeGrafter"/>
</dbReference>
<feature type="domain" description="DNA2/NAM7 helicase helicase" evidence="6">
    <location>
        <begin position="201"/>
        <end position="310"/>
    </location>
</feature>
<feature type="domain" description="Helicase SMUBP-2/HCS1 1B" evidence="7">
    <location>
        <begin position="22"/>
        <end position="148"/>
    </location>
</feature>
<dbReference type="EC" id="3.6.4.12" evidence="3"/>
<evidence type="ECO:0000313" key="9">
    <source>
        <dbReference type="Proteomes" id="UP000886998"/>
    </source>
</evidence>
<dbReference type="PANTHER" id="PTHR43788:SF8">
    <property type="entry name" value="DNA-BINDING PROTEIN SMUBP-2"/>
    <property type="match status" value="1"/>
</dbReference>
<evidence type="ECO:0000259" key="7">
    <source>
        <dbReference type="Pfam" id="PF21138"/>
    </source>
</evidence>